<proteinExistence type="predicted"/>
<organism evidence="1 2">
    <name type="scientific">Araneus ventricosus</name>
    <name type="common">Orbweaver spider</name>
    <name type="synonym">Epeira ventricosa</name>
    <dbReference type="NCBI Taxonomy" id="182803"/>
    <lineage>
        <taxon>Eukaryota</taxon>
        <taxon>Metazoa</taxon>
        <taxon>Ecdysozoa</taxon>
        <taxon>Arthropoda</taxon>
        <taxon>Chelicerata</taxon>
        <taxon>Arachnida</taxon>
        <taxon>Araneae</taxon>
        <taxon>Araneomorphae</taxon>
        <taxon>Entelegynae</taxon>
        <taxon>Araneoidea</taxon>
        <taxon>Araneidae</taxon>
        <taxon>Araneus</taxon>
    </lineage>
</organism>
<reference evidence="1 2" key="1">
    <citation type="journal article" date="2019" name="Sci. Rep.">
        <title>Orb-weaving spider Araneus ventricosus genome elucidates the spidroin gene catalogue.</title>
        <authorList>
            <person name="Kono N."/>
            <person name="Nakamura H."/>
            <person name="Ohtoshi R."/>
            <person name="Moran D.A.P."/>
            <person name="Shinohara A."/>
            <person name="Yoshida Y."/>
            <person name="Fujiwara M."/>
            <person name="Mori M."/>
            <person name="Tomita M."/>
            <person name="Arakawa K."/>
        </authorList>
    </citation>
    <scope>NUCLEOTIDE SEQUENCE [LARGE SCALE GENOMIC DNA]</scope>
</reference>
<sequence>MISIEDPVRPSAVEAIRNFRNAGIKAFGWPIVVFSLCQEKNPTSFMRLQPPPPPLLFSTASFSDVTGDGSAVYRYSAAAGGPHRH</sequence>
<evidence type="ECO:0000313" key="2">
    <source>
        <dbReference type="Proteomes" id="UP000499080"/>
    </source>
</evidence>
<dbReference type="EMBL" id="BGPR01000303">
    <property type="protein sequence ID" value="GBM11704.1"/>
    <property type="molecule type" value="Genomic_DNA"/>
</dbReference>
<comment type="caution">
    <text evidence="1">The sequence shown here is derived from an EMBL/GenBank/DDBJ whole genome shotgun (WGS) entry which is preliminary data.</text>
</comment>
<keyword evidence="2" id="KW-1185">Reference proteome</keyword>
<dbReference type="Proteomes" id="UP000499080">
    <property type="component" value="Unassembled WGS sequence"/>
</dbReference>
<accession>A0A4Y2D6V9</accession>
<protein>
    <submittedName>
        <fullName evidence="1">Uncharacterized protein</fullName>
    </submittedName>
</protein>
<dbReference type="AlphaFoldDB" id="A0A4Y2D6V9"/>
<name>A0A4Y2D6V9_ARAVE</name>
<evidence type="ECO:0000313" key="1">
    <source>
        <dbReference type="EMBL" id="GBM11704.1"/>
    </source>
</evidence>
<gene>
    <name evidence="1" type="ORF">AVEN_75657_1</name>
</gene>